<dbReference type="Proteomes" id="UP001279734">
    <property type="component" value="Unassembled WGS sequence"/>
</dbReference>
<proteinExistence type="predicted"/>
<keyword evidence="2" id="KW-1185">Reference proteome</keyword>
<evidence type="ECO:0000313" key="1">
    <source>
        <dbReference type="EMBL" id="GMH30778.1"/>
    </source>
</evidence>
<evidence type="ECO:0000313" key="2">
    <source>
        <dbReference type="Proteomes" id="UP001279734"/>
    </source>
</evidence>
<comment type="caution">
    <text evidence="1">The sequence shown here is derived from an EMBL/GenBank/DDBJ whole genome shotgun (WGS) entry which is preliminary data.</text>
</comment>
<sequence>MVCLDCAEVSGRLASCPPPGVWTIDGWLRWGWDSSCPTVSTRLSSSDLDLLLAVQVQWDLGLFSLAQVLRRVNSPSSRFGVAGAHAVGCRLVALAEVLLKLMCGVESRLVDMLQELLALTKSGTARVCWQPEVAARGSGKPKLLSLLCSTEFSKEPEGNQLPVTATLGFGCQNLLLLVCTHKLNDAAAVGHVLKQQDAGQLCFVCRNQSSSWNYEEDLSYGC</sequence>
<name>A0AAD3Y672_NEPGR</name>
<protein>
    <submittedName>
        <fullName evidence="1">Uncharacterized protein</fullName>
    </submittedName>
</protein>
<gene>
    <name evidence="1" type="ORF">Nepgr_032621</name>
</gene>
<organism evidence="1 2">
    <name type="scientific">Nepenthes gracilis</name>
    <name type="common">Slender pitcher plant</name>
    <dbReference type="NCBI Taxonomy" id="150966"/>
    <lineage>
        <taxon>Eukaryota</taxon>
        <taxon>Viridiplantae</taxon>
        <taxon>Streptophyta</taxon>
        <taxon>Embryophyta</taxon>
        <taxon>Tracheophyta</taxon>
        <taxon>Spermatophyta</taxon>
        <taxon>Magnoliopsida</taxon>
        <taxon>eudicotyledons</taxon>
        <taxon>Gunneridae</taxon>
        <taxon>Pentapetalae</taxon>
        <taxon>Caryophyllales</taxon>
        <taxon>Nepenthaceae</taxon>
        <taxon>Nepenthes</taxon>
    </lineage>
</organism>
<reference evidence="1" key="1">
    <citation type="submission" date="2023-05" db="EMBL/GenBank/DDBJ databases">
        <title>Nepenthes gracilis genome sequencing.</title>
        <authorList>
            <person name="Fukushima K."/>
        </authorList>
    </citation>
    <scope>NUCLEOTIDE SEQUENCE</scope>
    <source>
        <strain evidence="1">SING2019-196</strain>
    </source>
</reference>
<accession>A0AAD3Y672</accession>
<dbReference type="AlphaFoldDB" id="A0AAD3Y672"/>
<dbReference type="EMBL" id="BSYO01000039">
    <property type="protein sequence ID" value="GMH30778.1"/>
    <property type="molecule type" value="Genomic_DNA"/>
</dbReference>